<accession>A0ABQ4NBZ7</accession>
<name>A0ABQ4NBZ7_9BACL</name>
<protein>
    <recommendedName>
        <fullName evidence="1">HTH cro/C1-type domain-containing protein</fullName>
    </recommendedName>
</protein>
<proteinExistence type="predicted"/>
<dbReference type="Proteomes" id="UP000680304">
    <property type="component" value="Unassembled WGS sequence"/>
</dbReference>
<evidence type="ECO:0000259" key="1">
    <source>
        <dbReference type="PROSITE" id="PS50943"/>
    </source>
</evidence>
<comment type="caution">
    <text evidence="2">The sequence shown here is derived from an EMBL/GenBank/DDBJ whole genome shotgun (WGS) entry which is preliminary data.</text>
</comment>
<gene>
    <name evidence="2" type="ORF">PACILC2_43120</name>
</gene>
<reference evidence="2 3" key="1">
    <citation type="submission" date="2021-04" db="EMBL/GenBank/DDBJ databases">
        <title>Draft genome sequence of Paenibacillus cisolokensis, LC2-13A.</title>
        <authorList>
            <person name="Uke A."/>
            <person name="Chhe C."/>
            <person name="Baramee S."/>
            <person name="Kosugi A."/>
        </authorList>
    </citation>
    <scope>NUCLEOTIDE SEQUENCE [LARGE SCALE GENOMIC DNA]</scope>
    <source>
        <strain evidence="2 3">LC2-13A</strain>
    </source>
</reference>
<keyword evidence="3" id="KW-1185">Reference proteome</keyword>
<organism evidence="2 3">
    <name type="scientific">Paenibacillus cisolokensis</name>
    <dbReference type="NCBI Taxonomy" id="1658519"/>
    <lineage>
        <taxon>Bacteria</taxon>
        <taxon>Bacillati</taxon>
        <taxon>Bacillota</taxon>
        <taxon>Bacilli</taxon>
        <taxon>Bacillales</taxon>
        <taxon>Paenibacillaceae</taxon>
        <taxon>Paenibacillus</taxon>
    </lineage>
</organism>
<dbReference type="EMBL" id="BOVJ01000148">
    <property type="protein sequence ID" value="GIQ65744.1"/>
    <property type="molecule type" value="Genomic_DNA"/>
</dbReference>
<evidence type="ECO:0000313" key="3">
    <source>
        <dbReference type="Proteomes" id="UP000680304"/>
    </source>
</evidence>
<dbReference type="PROSITE" id="PS50943">
    <property type="entry name" value="HTH_CROC1"/>
    <property type="match status" value="1"/>
</dbReference>
<evidence type="ECO:0000313" key="2">
    <source>
        <dbReference type="EMBL" id="GIQ65744.1"/>
    </source>
</evidence>
<sequence>MLVQMANLFNVSVDYLLGREMYDQAQAGKAEPNIRERLTEEETAYLDESLKLYRKWIAKRKES</sequence>
<feature type="domain" description="HTH cro/C1-type" evidence="1">
    <location>
        <begin position="1"/>
        <end position="16"/>
    </location>
</feature>
<dbReference type="InterPro" id="IPR001387">
    <property type="entry name" value="Cro/C1-type_HTH"/>
</dbReference>